<comment type="similarity">
    <text evidence="1">Belongs to the Dps family.</text>
</comment>
<dbReference type="Pfam" id="PF01526">
    <property type="entry name" value="DDE_Tnp_Tn3"/>
    <property type="match status" value="1"/>
</dbReference>
<evidence type="ECO:0000256" key="1">
    <source>
        <dbReference type="ARBA" id="ARBA00009497"/>
    </source>
</evidence>
<dbReference type="InterPro" id="IPR002513">
    <property type="entry name" value="Tn3_Tnp_DDE_dom"/>
</dbReference>
<dbReference type="GO" id="GO:0003677">
    <property type="term" value="F:DNA binding"/>
    <property type="evidence" value="ECO:0007669"/>
    <property type="project" value="UniProtKB-KW"/>
</dbReference>
<accession>A0A2Z5FWI7</accession>
<name>A0A2Z5FWI7_9BACT</name>
<dbReference type="PANTHER" id="PTHR42932:SF3">
    <property type="entry name" value="DNA PROTECTION DURING STARVATION PROTEIN"/>
    <property type="match status" value="1"/>
</dbReference>
<dbReference type="KEGG" id="abas:ACPOL_1851"/>
<dbReference type="GO" id="GO:0004803">
    <property type="term" value="F:transposase activity"/>
    <property type="evidence" value="ECO:0007669"/>
    <property type="project" value="InterPro"/>
</dbReference>
<dbReference type="PANTHER" id="PTHR42932">
    <property type="entry name" value="GENERAL STRESS PROTEIN 20U"/>
    <property type="match status" value="1"/>
</dbReference>
<dbReference type="AlphaFoldDB" id="A0A2Z5FWI7"/>
<protein>
    <submittedName>
        <fullName evidence="4">Non-specific DNA-binding protein Dps / Iron-binding ferritin-like antioxidant protein / Ferroxidase</fullName>
    </submittedName>
</protein>
<dbReference type="InterPro" id="IPR012347">
    <property type="entry name" value="Ferritin-like"/>
</dbReference>
<keyword evidence="4" id="KW-0238">DNA-binding</keyword>
<organism evidence="4 5">
    <name type="scientific">Acidisarcina polymorpha</name>
    <dbReference type="NCBI Taxonomy" id="2211140"/>
    <lineage>
        <taxon>Bacteria</taxon>
        <taxon>Pseudomonadati</taxon>
        <taxon>Acidobacteriota</taxon>
        <taxon>Terriglobia</taxon>
        <taxon>Terriglobales</taxon>
        <taxon>Acidobacteriaceae</taxon>
        <taxon>Acidisarcina</taxon>
    </lineage>
</organism>
<dbReference type="Pfam" id="PF00210">
    <property type="entry name" value="Ferritin"/>
    <property type="match status" value="1"/>
</dbReference>
<evidence type="ECO:0000259" key="3">
    <source>
        <dbReference type="Pfam" id="PF01526"/>
    </source>
</evidence>
<dbReference type="InterPro" id="IPR009078">
    <property type="entry name" value="Ferritin-like_SF"/>
</dbReference>
<dbReference type="Gene3D" id="1.20.1260.10">
    <property type="match status" value="1"/>
</dbReference>
<reference evidence="4 5" key="1">
    <citation type="journal article" date="2018" name="Front. Microbiol.">
        <title>Hydrolytic Capabilities as a Key to Environmental Success: Chitinolytic and Cellulolytic Acidobacteria From Acidic Sub-arctic Soils and Boreal Peatlands.</title>
        <authorList>
            <person name="Belova S.E."/>
            <person name="Ravin N.V."/>
            <person name="Pankratov T.A."/>
            <person name="Rakitin A.L."/>
            <person name="Ivanova A.A."/>
            <person name="Beletsky A.V."/>
            <person name="Mardanov A.V."/>
            <person name="Sinninghe Damste J.S."/>
            <person name="Dedysh S.N."/>
        </authorList>
    </citation>
    <scope>NUCLEOTIDE SEQUENCE [LARGE SCALE GENOMIC DNA]</scope>
    <source>
        <strain evidence="4 5">SBC82</strain>
    </source>
</reference>
<dbReference type="EMBL" id="CP030840">
    <property type="protein sequence ID" value="AXC11191.1"/>
    <property type="molecule type" value="Genomic_DNA"/>
</dbReference>
<dbReference type="GO" id="GO:0008199">
    <property type="term" value="F:ferric iron binding"/>
    <property type="evidence" value="ECO:0007669"/>
    <property type="project" value="InterPro"/>
</dbReference>
<dbReference type="InterPro" id="IPR002177">
    <property type="entry name" value="DPS_DNA-bd"/>
</dbReference>
<evidence type="ECO:0000259" key="2">
    <source>
        <dbReference type="Pfam" id="PF00210"/>
    </source>
</evidence>
<feature type="domain" description="Ferritin/DPS" evidence="2">
    <location>
        <begin position="91"/>
        <end position="179"/>
    </location>
</feature>
<evidence type="ECO:0000313" key="4">
    <source>
        <dbReference type="EMBL" id="AXC11191.1"/>
    </source>
</evidence>
<feature type="domain" description="Tn3 transposase DDE" evidence="3">
    <location>
        <begin position="1"/>
        <end position="82"/>
    </location>
</feature>
<proteinExistence type="inferred from homology"/>
<gene>
    <name evidence="4" type="ORF">ACPOL_1851</name>
</gene>
<dbReference type="Proteomes" id="UP000253606">
    <property type="component" value="Chromosome"/>
</dbReference>
<dbReference type="InterPro" id="IPR008331">
    <property type="entry name" value="Ferritin_DPS_dom"/>
</dbReference>
<evidence type="ECO:0000313" key="5">
    <source>
        <dbReference type="Proteomes" id="UP000253606"/>
    </source>
</evidence>
<sequence length="183" mass="20847">MHLLEFRFAPRIRDLGNTKLYVPKGTTKHETLKPTIGAALDLKTIRTHWNEIPRLATSIKQGTVTASLLLRKLGNYSRQTSRGTDLRNDRDIAEHVRKIGGITHRSVRQMSRLRRLKDNDADFVTPQDMLSELFEDYKALALSMKAIYALTDDAGDVATTSVLENWVDETERRSWSLRAPSGR</sequence>
<dbReference type="GO" id="GO:0006313">
    <property type="term" value="P:DNA transposition"/>
    <property type="evidence" value="ECO:0007669"/>
    <property type="project" value="InterPro"/>
</dbReference>
<dbReference type="SUPFAM" id="SSF47240">
    <property type="entry name" value="Ferritin-like"/>
    <property type="match status" value="1"/>
</dbReference>
<keyword evidence="5" id="KW-1185">Reference proteome</keyword>